<dbReference type="FunFam" id="3.30.1490.10:FF:000001">
    <property type="entry name" value="30S ribosomal protein S8"/>
    <property type="match status" value="1"/>
</dbReference>
<dbReference type="Gene3D" id="3.30.1370.30">
    <property type="match status" value="1"/>
</dbReference>
<evidence type="ECO:0000313" key="8">
    <source>
        <dbReference type="Proteomes" id="UP001174909"/>
    </source>
</evidence>
<dbReference type="FunFam" id="3.30.1370.30:FF:000002">
    <property type="entry name" value="30S ribosomal protein S8"/>
    <property type="match status" value="1"/>
</dbReference>
<dbReference type="Gene3D" id="3.30.1490.10">
    <property type="match status" value="1"/>
</dbReference>
<organism evidence="7 8">
    <name type="scientific">Geodia barretti</name>
    <name type="common">Barrett's horny sponge</name>
    <dbReference type="NCBI Taxonomy" id="519541"/>
    <lineage>
        <taxon>Eukaryota</taxon>
        <taxon>Metazoa</taxon>
        <taxon>Porifera</taxon>
        <taxon>Demospongiae</taxon>
        <taxon>Heteroscleromorpha</taxon>
        <taxon>Tetractinellida</taxon>
        <taxon>Astrophorina</taxon>
        <taxon>Geodiidae</taxon>
        <taxon>Geodia</taxon>
    </lineage>
</organism>
<protein>
    <submittedName>
        <fullName evidence="7">30S ribosomal protein S8</fullName>
    </submittedName>
</protein>
<evidence type="ECO:0000256" key="4">
    <source>
        <dbReference type="ARBA" id="ARBA00022884"/>
    </source>
</evidence>
<dbReference type="HAMAP" id="MF_01302_B">
    <property type="entry name" value="Ribosomal_uS8_B"/>
    <property type="match status" value="1"/>
</dbReference>
<evidence type="ECO:0000256" key="1">
    <source>
        <dbReference type="ARBA" id="ARBA00002569"/>
    </source>
</evidence>
<sequence length="133" mass="14613">MAVTDPIADMLTRIRNAVNARHESVNIPASKLKVELARILAEEGFIESYDLVRSGTPQANIRVKLHYRSRSEPAIAGLKRVSKPGLRVYVGKGEIPRYYGGLGVAVMSTSQGVMTGRQAWRNGVGGELLCYVW</sequence>
<evidence type="ECO:0000256" key="5">
    <source>
        <dbReference type="ARBA" id="ARBA00022980"/>
    </source>
</evidence>
<dbReference type="Pfam" id="PF00410">
    <property type="entry name" value="Ribosomal_S8"/>
    <property type="match status" value="1"/>
</dbReference>
<dbReference type="GO" id="GO:0005737">
    <property type="term" value="C:cytoplasm"/>
    <property type="evidence" value="ECO:0007669"/>
    <property type="project" value="UniProtKB-ARBA"/>
</dbReference>
<dbReference type="NCBIfam" id="NF001109">
    <property type="entry name" value="PRK00136.1"/>
    <property type="match status" value="1"/>
</dbReference>
<dbReference type="GO" id="GO:0019843">
    <property type="term" value="F:rRNA binding"/>
    <property type="evidence" value="ECO:0007669"/>
    <property type="project" value="UniProtKB-KW"/>
</dbReference>
<gene>
    <name evidence="7" type="ORF">GBAR_LOCUS5145</name>
</gene>
<evidence type="ECO:0000256" key="6">
    <source>
        <dbReference type="ARBA" id="ARBA00023274"/>
    </source>
</evidence>
<dbReference type="EMBL" id="CASHTH010000762">
    <property type="protein sequence ID" value="CAI8007303.1"/>
    <property type="molecule type" value="Genomic_DNA"/>
</dbReference>
<dbReference type="GO" id="GO:0005840">
    <property type="term" value="C:ribosome"/>
    <property type="evidence" value="ECO:0007669"/>
    <property type="project" value="UniProtKB-KW"/>
</dbReference>
<comment type="function">
    <text evidence="1">One of the primary rRNA binding proteins, it binds directly to 16S rRNA central domain where it helps coordinate assembly of the platform of the 30S subunit.</text>
</comment>
<keyword evidence="3" id="KW-0699">rRNA-binding</keyword>
<dbReference type="PANTHER" id="PTHR11758">
    <property type="entry name" value="40S RIBOSOMAL PROTEIN S15A"/>
    <property type="match status" value="1"/>
</dbReference>
<dbReference type="Proteomes" id="UP001174909">
    <property type="component" value="Unassembled WGS sequence"/>
</dbReference>
<dbReference type="SUPFAM" id="SSF56047">
    <property type="entry name" value="Ribosomal protein S8"/>
    <property type="match status" value="1"/>
</dbReference>
<keyword evidence="6" id="KW-0687">Ribonucleoprotein</keyword>
<dbReference type="GO" id="GO:1990904">
    <property type="term" value="C:ribonucleoprotein complex"/>
    <property type="evidence" value="ECO:0007669"/>
    <property type="project" value="UniProtKB-KW"/>
</dbReference>
<name>A0AA35R9G1_GEOBA</name>
<dbReference type="InterPro" id="IPR035987">
    <property type="entry name" value="Ribosomal_uS8_sf"/>
</dbReference>
<dbReference type="GO" id="GO:0006412">
    <property type="term" value="P:translation"/>
    <property type="evidence" value="ECO:0007669"/>
    <property type="project" value="InterPro"/>
</dbReference>
<comment type="similarity">
    <text evidence="2">Belongs to the universal ribosomal protein uS8 family.</text>
</comment>
<evidence type="ECO:0000256" key="3">
    <source>
        <dbReference type="ARBA" id="ARBA00022730"/>
    </source>
</evidence>
<reference evidence="7" key="1">
    <citation type="submission" date="2023-03" db="EMBL/GenBank/DDBJ databases">
        <authorList>
            <person name="Steffen K."/>
            <person name="Cardenas P."/>
        </authorList>
    </citation>
    <scope>NUCLEOTIDE SEQUENCE</scope>
</reference>
<dbReference type="GO" id="GO:0003735">
    <property type="term" value="F:structural constituent of ribosome"/>
    <property type="evidence" value="ECO:0007669"/>
    <property type="project" value="InterPro"/>
</dbReference>
<comment type="caution">
    <text evidence="7">The sequence shown here is derived from an EMBL/GenBank/DDBJ whole genome shotgun (WGS) entry which is preliminary data.</text>
</comment>
<keyword evidence="8" id="KW-1185">Reference proteome</keyword>
<accession>A0AA35R9G1</accession>
<keyword evidence="5 7" id="KW-0689">Ribosomal protein</keyword>
<evidence type="ECO:0000313" key="7">
    <source>
        <dbReference type="EMBL" id="CAI8007303.1"/>
    </source>
</evidence>
<dbReference type="AlphaFoldDB" id="A0AA35R9G1"/>
<keyword evidence="4" id="KW-0694">RNA-binding</keyword>
<proteinExistence type="inferred from homology"/>
<evidence type="ECO:0000256" key="2">
    <source>
        <dbReference type="ARBA" id="ARBA00006471"/>
    </source>
</evidence>
<dbReference type="InterPro" id="IPR000630">
    <property type="entry name" value="Ribosomal_uS8"/>
</dbReference>